<dbReference type="KEGG" id="bmor:101739861"/>
<reference evidence="10" key="2">
    <citation type="submission" date="2022-06" db="UniProtKB">
        <authorList>
            <consortium name="EnsemblMetazoa"/>
        </authorList>
    </citation>
    <scope>IDENTIFICATION</scope>
    <source>
        <strain evidence="10">p50T (Dazao)</strain>
    </source>
</reference>
<organism evidence="10 11">
    <name type="scientific">Bombyx mori</name>
    <name type="common">Silk moth</name>
    <dbReference type="NCBI Taxonomy" id="7091"/>
    <lineage>
        <taxon>Eukaryota</taxon>
        <taxon>Metazoa</taxon>
        <taxon>Ecdysozoa</taxon>
        <taxon>Arthropoda</taxon>
        <taxon>Hexapoda</taxon>
        <taxon>Insecta</taxon>
        <taxon>Pterygota</taxon>
        <taxon>Neoptera</taxon>
        <taxon>Endopterygota</taxon>
        <taxon>Lepidoptera</taxon>
        <taxon>Glossata</taxon>
        <taxon>Ditrysia</taxon>
        <taxon>Bombycoidea</taxon>
        <taxon>Bombycidae</taxon>
        <taxon>Bombycinae</taxon>
        <taxon>Bombyx</taxon>
    </lineage>
</organism>
<keyword evidence="11" id="KW-1185">Reference proteome</keyword>
<proteinExistence type="inferred from homology"/>
<accession>A0A8R2LVN5</accession>
<keyword evidence="7 9" id="KW-0131">Cell cycle</keyword>
<dbReference type="Proteomes" id="UP000005204">
    <property type="component" value="Unassembled WGS sequence"/>
</dbReference>
<keyword evidence="5 9" id="KW-0498">Mitosis</keyword>
<comment type="subcellular location">
    <subcellularLocation>
        <location evidence="1 9">Chromosome</location>
        <location evidence="1 9">Centromere</location>
        <location evidence="1 9">Kinetochore</location>
    </subcellularLocation>
</comment>
<evidence type="ECO:0000313" key="10">
    <source>
        <dbReference type="EnsemblMetazoa" id="XP_037867704.1"/>
    </source>
</evidence>
<dbReference type="CTD" id="55055"/>
<dbReference type="GO" id="GO:0051301">
    <property type="term" value="P:cell division"/>
    <property type="evidence" value="ECO:0007669"/>
    <property type="project" value="UniProtKB-UniRule"/>
</dbReference>
<comment type="subunit">
    <text evidence="9">Component of the RZZ complex.</text>
</comment>
<name>A0A8R2LVN5_BOMMO</name>
<comment type="function">
    <text evidence="9">Essential component of the mitotic checkpoint, which prevents cells from prematurely exiting mitosis. Required for the assembly of the dynein-dynactin and MAD1-MAD2 complexes onto kinetochores. Its function related to the spindle assembly machinery is proposed to depend on its association in the mitotic RZZ complex.</text>
</comment>
<evidence type="ECO:0000256" key="6">
    <source>
        <dbReference type="ARBA" id="ARBA00022838"/>
    </source>
</evidence>
<sequence length="714" mass="81137">MDLLLKPVIDNYSNTYFSTEKQKSPSYVGMYTKDNKEIVMVYEKNKQMLIDETGEKFTNKQSENLDLTGSPLKLDLSLHTVLDETFSSDEPQLWTKEEGSHGPISIDKAREIANLYNSNRLESTEETLPMWILTTPTDQIKALLLYVQPDKEKFKRGIVTYEGSRGFEDIDIGELVENYAKEENLSTDSINITIDCKYIITGVSYSSYNSEELLNVPHSGLTQLKCEWNTKTLQTPYISCKVLFEQEVVVGHLASPCNAVWKSVCALHNLNQILVDMTAAGFNTVNLETAQIRANIQNAKHPNNAKRLTDLLNETELYAYTAECPAGGCLCVDEDTTSLGQCMTRMNMNGSSNDFTYKLWDILRDCETAEELITLLLEALKFISSGKIRPFIDANNKTFLSKIVLKLSRGHSQTSKVLKNLRSSPPQALSLVAQVGIEKTMWEYTKVMSLLEHSFYIAGIWNTDARSHESIEQINQTIQDMTMSGGDFTLNPFESLSAGENSIRLDADSFYVDDTNELTVDDFASLKKHGLVSDKKDVNEVPLITDEIDINPWKNLLTKFAQVHVCLEHLYRAETSLRSDFESLKPVASKLLEHYVVDKSPIRTVGQLLSDPVQRIVMSISNNIVQDHLKKPAFWYRIEMTSNERQTEQCFKKESKVVYVFSQQPVFPPSVWQHLEPPVDEVAEVTITAAEELKYYITKYKYISNKMMNKIILK</sequence>
<dbReference type="PANTHER" id="PTHR15995:SF1">
    <property type="entry name" value="PROTEIN ZWILCH HOMOLOG"/>
    <property type="match status" value="1"/>
</dbReference>
<evidence type="ECO:0000256" key="8">
    <source>
        <dbReference type="ARBA" id="ARBA00023328"/>
    </source>
</evidence>
<evidence type="ECO:0000256" key="7">
    <source>
        <dbReference type="ARBA" id="ARBA00023306"/>
    </source>
</evidence>
<dbReference type="GO" id="GO:0034501">
    <property type="term" value="P:protein localization to kinetochore"/>
    <property type="evidence" value="ECO:0007669"/>
    <property type="project" value="UniProtKB-UniRule"/>
</dbReference>
<reference evidence="11" key="1">
    <citation type="journal article" date="2008" name="Insect Biochem. Mol. Biol.">
        <title>The genome of a lepidopteran model insect, the silkworm Bombyx mori.</title>
        <authorList>
            <consortium name="International Silkworm Genome Consortium"/>
        </authorList>
    </citation>
    <scope>NUCLEOTIDE SEQUENCE [LARGE SCALE GENOMIC DNA]</scope>
    <source>
        <strain evidence="11">p50T</strain>
    </source>
</reference>
<evidence type="ECO:0000256" key="3">
    <source>
        <dbReference type="ARBA" id="ARBA00022454"/>
    </source>
</evidence>
<dbReference type="PANTHER" id="PTHR15995">
    <property type="entry name" value="PROTEIN ZWILCH HOMOLOG"/>
    <property type="match status" value="1"/>
</dbReference>
<keyword evidence="8 9" id="KW-0137">Centromere</keyword>
<evidence type="ECO:0000256" key="4">
    <source>
        <dbReference type="ARBA" id="ARBA00022618"/>
    </source>
</evidence>
<dbReference type="EnsemblMetazoa" id="XM_038011776.1">
    <property type="protein sequence ID" value="XP_037867704.1"/>
    <property type="gene ID" value="LOC101739861"/>
</dbReference>
<protein>
    <recommendedName>
        <fullName evidence="9">Protein zwilch</fullName>
    </recommendedName>
</protein>
<dbReference type="Pfam" id="PF09817">
    <property type="entry name" value="Zwilch"/>
    <property type="match status" value="1"/>
</dbReference>
<dbReference type="GO" id="GO:1990423">
    <property type="term" value="C:RZZ complex"/>
    <property type="evidence" value="ECO:0007669"/>
    <property type="project" value="UniProtKB-UniRule"/>
</dbReference>
<dbReference type="RefSeq" id="XP_037867704.1">
    <property type="nucleotide sequence ID" value="XM_038011776.2"/>
</dbReference>
<evidence type="ECO:0000256" key="1">
    <source>
        <dbReference type="ARBA" id="ARBA00004629"/>
    </source>
</evidence>
<dbReference type="GeneID" id="101739861"/>
<evidence type="ECO:0000256" key="2">
    <source>
        <dbReference type="ARBA" id="ARBA00009062"/>
    </source>
</evidence>
<keyword evidence="6 9" id="KW-0995">Kinetochore</keyword>
<dbReference type="GO" id="GO:0007094">
    <property type="term" value="P:mitotic spindle assembly checkpoint signaling"/>
    <property type="evidence" value="ECO:0007669"/>
    <property type="project" value="UniProtKB-UniRule"/>
</dbReference>
<evidence type="ECO:0000256" key="9">
    <source>
        <dbReference type="RuleBase" id="RU369076"/>
    </source>
</evidence>
<dbReference type="InterPro" id="IPR018630">
    <property type="entry name" value="Zwilch"/>
</dbReference>
<evidence type="ECO:0000256" key="5">
    <source>
        <dbReference type="ARBA" id="ARBA00022776"/>
    </source>
</evidence>
<comment type="similarity">
    <text evidence="2 9">Belongs to the ZWILCH family.</text>
</comment>
<keyword evidence="4 9" id="KW-0132">Cell division</keyword>
<evidence type="ECO:0000313" key="11">
    <source>
        <dbReference type="Proteomes" id="UP000005204"/>
    </source>
</evidence>
<dbReference type="Gene3D" id="1.10.287.1880">
    <property type="match status" value="1"/>
</dbReference>
<keyword evidence="3 9" id="KW-0158">Chromosome</keyword>
<dbReference type="AlphaFoldDB" id="A0A8R2LVN5"/>